<evidence type="ECO:0000313" key="7">
    <source>
        <dbReference type="Proteomes" id="UP000199494"/>
    </source>
</evidence>
<keyword evidence="5" id="KW-0676">Redox-active center</keyword>
<keyword evidence="3" id="KW-0735">Signal-anchor</keyword>
<dbReference type="GO" id="GO:0016209">
    <property type="term" value="F:antioxidant activity"/>
    <property type="evidence" value="ECO:0007669"/>
    <property type="project" value="InterPro"/>
</dbReference>
<dbReference type="GO" id="GO:0016853">
    <property type="term" value="F:isomerase activity"/>
    <property type="evidence" value="ECO:0007669"/>
    <property type="project" value="UniProtKB-KW"/>
</dbReference>
<dbReference type="InterPro" id="IPR000866">
    <property type="entry name" value="AhpC/TSA"/>
</dbReference>
<gene>
    <name evidence="6" type="ORF">SAMN05421630_10496</name>
</gene>
<dbReference type="STRING" id="530584.SAMN05421630_10496"/>
<keyword evidence="7" id="KW-1185">Reference proteome</keyword>
<dbReference type="Pfam" id="PF00578">
    <property type="entry name" value="AhpC-TSA"/>
    <property type="match status" value="1"/>
</dbReference>
<dbReference type="CDD" id="cd02966">
    <property type="entry name" value="TlpA_like_family"/>
    <property type="match status" value="1"/>
</dbReference>
<dbReference type="EMBL" id="FMZE01000004">
    <property type="protein sequence ID" value="SDC84391.1"/>
    <property type="molecule type" value="Genomic_DNA"/>
</dbReference>
<dbReference type="RefSeq" id="WP_091802848.1">
    <property type="nucleotide sequence ID" value="NZ_CP016353.1"/>
</dbReference>
<dbReference type="GO" id="GO:0017004">
    <property type="term" value="P:cytochrome complex assembly"/>
    <property type="evidence" value="ECO:0007669"/>
    <property type="project" value="UniProtKB-KW"/>
</dbReference>
<evidence type="ECO:0000256" key="3">
    <source>
        <dbReference type="ARBA" id="ARBA00022968"/>
    </source>
</evidence>
<organism evidence="6 7">
    <name type="scientific">Prauserella marina</name>
    <dbReference type="NCBI Taxonomy" id="530584"/>
    <lineage>
        <taxon>Bacteria</taxon>
        <taxon>Bacillati</taxon>
        <taxon>Actinomycetota</taxon>
        <taxon>Actinomycetes</taxon>
        <taxon>Pseudonocardiales</taxon>
        <taxon>Pseudonocardiaceae</taxon>
        <taxon>Prauserella</taxon>
    </lineage>
</organism>
<keyword evidence="3" id="KW-0812">Transmembrane</keyword>
<evidence type="ECO:0000256" key="2">
    <source>
        <dbReference type="ARBA" id="ARBA00022748"/>
    </source>
</evidence>
<dbReference type="PANTHER" id="PTHR42852">
    <property type="entry name" value="THIOL:DISULFIDE INTERCHANGE PROTEIN DSBE"/>
    <property type="match status" value="1"/>
</dbReference>
<dbReference type="InterPro" id="IPR050553">
    <property type="entry name" value="Thioredoxin_ResA/DsbE_sf"/>
</dbReference>
<name>A0A222VX58_9PSEU</name>
<comment type="subcellular location">
    <subcellularLocation>
        <location evidence="1">Cell envelope</location>
    </subcellularLocation>
</comment>
<proteinExistence type="predicted"/>
<evidence type="ECO:0000256" key="4">
    <source>
        <dbReference type="ARBA" id="ARBA00023157"/>
    </source>
</evidence>
<dbReference type="InterPro" id="IPR013766">
    <property type="entry name" value="Thioredoxin_domain"/>
</dbReference>
<accession>A0A222VX58</accession>
<dbReference type="OrthoDB" id="9796554at2"/>
<dbReference type="SUPFAM" id="SSF52833">
    <property type="entry name" value="Thioredoxin-like"/>
    <property type="match status" value="1"/>
</dbReference>
<keyword evidence="2" id="KW-0201">Cytochrome c-type biogenesis</keyword>
<evidence type="ECO:0000313" key="6">
    <source>
        <dbReference type="EMBL" id="SDC84391.1"/>
    </source>
</evidence>
<protein>
    <submittedName>
        <fullName evidence="6">Thiol-disulfide isomerase or thioredoxin</fullName>
    </submittedName>
</protein>
<dbReference type="Proteomes" id="UP000199494">
    <property type="component" value="Unassembled WGS sequence"/>
</dbReference>
<evidence type="ECO:0000256" key="5">
    <source>
        <dbReference type="ARBA" id="ARBA00023284"/>
    </source>
</evidence>
<dbReference type="KEGG" id="pmad:BAY61_29200"/>
<keyword evidence="4" id="KW-1015">Disulfide bond</keyword>
<dbReference type="GO" id="GO:0030313">
    <property type="term" value="C:cell envelope"/>
    <property type="evidence" value="ECO:0007669"/>
    <property type="project" value="UniProtKB-SubCell"/>
</dbReference>
<dbReference type="GO" id="GO:0016491">
    <property type="term" value="F:oxidoreductase activity"/>
    <property type="evidence" value="ECO:0007669"/>
    <property type="project" value="InterPro"/>
</dbReference>
<dbReference type="Gene3D" id="3.40.30.10">
    <property type="entry name" value="Glutaredoxin"/>
    <property type="match status" value="1"/>
</dbReference>
<dbReference type="AlphaFoldDB" id="A0A222VX58"/>
<keyword evidence="6" id="KW-0413">Isomerase</keyword>
<dbReference type="PROSITE" id="PS51352">
    <property type="entry name" value="THIOREDOXIN_2"/>
    <property type="match status" value="1"/>
</dbReference>
<reference evidence="6 7" key="1">
    <citation type="submission" date="2016-10" db="EMBL/GenBank/DDBJ databases">
        <authorList>
            <person name="de Groot N.N."/>
        </authorList>
    </citation>
    <scope>NUCLEOTIDE SEQUENCE [LARGE SCALE GENOMIC DNA]</scope>
    <source>
        <strain evidence="6 7">CGMCC 4.5506</strain>
    </source>
</reference>
<sequence>MTTATKWALAAGVLALALIVALLPRVDDATDPSGARAADDLGAAREAAALQPCPSGSENAADSGELSGVTATCLADGSRVDVGAALSGEPTLVNFWATWCKPCRDELPLLAEYAEQPGAIRVLTVQVESSEREGLDLLAELGVELPGFHDGDGPTGPVRTALRVPRALPASYLVSADGDVRLVTEPRLFTSVQEIRDAVGGAA</sequence>
<evidence type="ECO:0000256" key="1">
    <source>
        <dbReference type="ARBA" id="ARBA00004196"/>
    </source>
</evidence>
<dbReference type="PANTHER" id="PTHR42852:SF6">
    <property type="entry name" value="THIOL:DISULFIDE INTERCHANGE PROTEIN DSBE"/>
    <property type="match status" value="1"/>
</dbReference>
<dbReference type="InterPro" id="IPR036249">
    <property type="entry name" value="Thioredoxin-like_sf"/>
</dbReference>